<organism evidence="2 3">
    <name type="scientific">Bambusicola thoracicus</name>
    <name type="common">Chinese bamboo-partridge</name>
    <name type="synonym">Perdix thoracica</name>
    <dbReference type="NCBI Taxonomy" id="9083"/>
    <lineage>
        <taxon>Eukaryota</taxon>
        <taxon>Metazoa</taxon>
        <taxon>Chordata</taxon>
        <taxon>Craniata</taxon>
        <taxon>Vertebrata</taxon>
        <taxon>Euteleostomi</taxon>
        <taxon>Archelosauria</taxon>
        <taxon>Archosauria</taxon>
        <taxon>Dinosauria</taxon>
        <taxon>Saurischia</taxon>
        <taxon>Theropoda</taxon>
        <taxon>Coelurosauria</taxon>
        <taxon>Aves</taxon>
        <taxon>Neognathae</taxon>
        <taxon>Galloanserae</taxon>
        <taxon>Galliformes</taxon>
        <taxon>Phasianidae</taxon>
        <taxon>Perdicinae</taxon>
        <taxon>Bambusicola</taxon>
    </lineage>
</organism>
<protein>
    <recommendedName>
        <fullName evidence="1">Arb2 domain-containing protein</fullName>
    </recommendedName>
</protein>
<dbReference type="GO" id="GO:0005634">
    <property type="term" value="C:nucleus"/>
    <property type="evidence" value="ECO:0007669"/>
    <property type="project" value="TreeGrafter"/>
</dbReference>
<dbReference type="EMBL" id="PPHD01005445">
    <property type="protein sequence ID" value="POI32604.1"/>
    <property type="molecule type" value="Genomic_DNA"/>
</dbReference>
<comment type="caution">
    <text evidence="2">The sequence shown here is derived from an EMBL/GenBank/DDBJ whole genome shotgun (WGS) entry which is preliminary data.</text>
</comment>
<dbReference type="Proteomes" id="UP000237246">
    <property type="component" value="Unassembled WGS sequence"/>
</dbReference>
<dbReference type="GO" id="GO:0031048">
    <property type="term" value="P:regulatory ncRNA-mediated heterochromatin formation"/>
    <property type="evidence" value="ECO:0007669"/>
    <property type="project" value="TreeGrafter"/>
</dbReference>
<name>A0A2P4T8D6_BAMTH</name>
<dbReference type="GO" id="GO:0035197">
    <property type="term" value="F:siRNA binding"/>
    <property type="evidence" value="ECO:0007669"/>
    <property type="project" value="TreeGrafter"/>
</dbReference>
<dbReference type="PANTHER" id="PTHR21357:SF3">
    <property type="entry name" value="COTRANSCRIPTIONAL REGULATOR FAM172A"/>
    <property type="match status" value="1"/>
</dbReference>
<dbReference type="PANTHER" id="PTHR21357">
    <property type="entry name" value="FAM172 FAMILY PROTEIN HOMOLOG CG10038"/>
    <property type="match status" value="1"/>
</dbReference>
<accession>A0A2P4T8D6</accession>
<gene>
    <name evidence="2" type="ORF">CIB84_003644</name>
</gene>
<dbReference type="Pfam" id="PF22749">
    <property type="entry name" value="Arb2"/>
    <property type="match status" value="1"/>
</dbReference>
<sequence length="126" mass="14263">QIITKYVYGLLEKECHLKKVTLPVDATENEPKSFIFMSEDALTNPDKLLVLIHGNGVVRAGQWARRLIINEDLDSGTQIPYIKKAIEVSDSVYMYSSVCIGMCTNIRRTMNLKCCSILICILHFPL</sequence>
<dbReference type="OrthoDB" id="421951at2759"/>
<dbReference type="InterPro" id="IPR048263">
    <property type="entry name" value="Arb2"/>
</dbReference>
<feature type="domain" description="Arb2" evidence="1">
    <location>
        <begin position="4"/>
        <end position="96"/>
    </location>
</feature>
<proteinExistence type="predicted"/>
<evidence type="ECO:0000313" key="3">
    <source>
        <dbReference type="Proteomes" id="UP000237246"/>
    </source>
</evidence>
<evidence type="ECO:0000259" key="1">
    <source>
        <dbReference type="Pfam" id="PF22749"/>
    </source>
</evidence>
<feature type="non-terminal residue" evidence="2">
    <location>
        <position position="1"/>
    </location>
</feature>
<dbReference type="InterPro" id="IPR053858">
    <property type="entry name" value="Arb2_dom"/>
</dbReference>
<dbReference type="AlphaFoldDB" id="A0A2P4T8D6"/>
<evidence type="ECO:0000313" key="2">
    <source>
        <dbReference type="EMBL" id="POI32604.1"/>
    </source>
</evidence>
<keyword evidence="3" id="KW-1185">Reference proteome</keyword>
<reference evidence="2 3" key="1">
    <citation type="submission" date="2018-01" db="EMBL/GenBank/DDBJ databases">
        <title>Comparison of the Chinese Bamboo Partridge and Red Junglefowl genome sequences highlights the importance of demography in genome evolution.</title>
        <authorList>
            <person name="Tiley G.P."/>
            <person name="Kimball R.T."/>
            <person name="Braun E.L."/>
            <person name="Burleigh J.G."/>
        </authorList>
    </citation>
    <scope>NUCLEOTIDE SEQUENCE [LARGE SCALE GENOMIC DNA]</scope>
    <source>
        <strain evidence="2">RTK389</strain>
        <tissue evidence="2">Blood</tissue>
    </source>
</reference>